<feature type="transmembrane region" description="Helical" evidence="7">
    <location>
        <begin position="447"/>
        <end position="471"/>
    </location>
</feature>
<keyword evidence="7" id="KW-0830">Ubiquinone</keyword>
<keyword evidence="4 7" id="KW-0472">Membrane</keyword>
<comment type="similarity">
    <text evidence="7">Belongs to the complex I subunit 2 family.</text>
</comment>
<accession>A0A451D1N4</accession>
<dbReference type="GO" id="GO:0042773">
    <property type="term" value="P:ATP synthesis coupled electron transport"/>
    <property type="evidence" value="ECO:0007669"/>
    <property type="project" value="InterPro"/>
</dbReference>
<dbReference type="Pfam" id="PF00361">
    <property type="entry name" value="Proton_antipo_M"/>
    <property type="match status" value="1"/>
</dbReference>
<dbReference type="InterPro" id="IPR001750">
    <property type="entry name" value="ND/Mrp_TM"/>
</dbReference>
<comment type="subcellular location">
    <subcellularLocation>
        <location evidence="7">Cell membrane</location>
        <topology evidence="7">Multi-pass membrane protein</topology>
    </subcellularLocation>
    <subcellularLocation>
        <location evidence="1">Endomembrane system</location>
        <topology evidence="1">Multi-pass membrane protein</topology>
    </subcellularLocation>
    <subcellularLocation>
        <location evidence="8">Membrane</location>
        <topology evidence="8">Multi-pass membrane protein</topology>
    </subcellularLocation>
</comment>
<feature type="transmembrane region" description="Helical" evidence="7">
    <location>
        <begin position="74"/>
        <end position="93"/>
    </location>
</feature>
<dbReference type="GO" id="GO:0012505">
    <property type="term" value="C:endomembrane system"/>
    <property type="evidence" value="ECO:0007669"/>
    <property type="project" value="UniProtKB-SubCell"/>
</dbReference>
<evidence type="ECO:0000256" key="7">
    <source>
        <dbReference type="HAMAP-Rule" id="MF_00445"/>
    </source>
</evidence>
<evidence type="ECO:0000256" key="4">
    <source>
        <dbReference type="ARBA" id="ARBA00023136"/>
    </source>
</evidence>
<dbReference type="EC" id="7.1.1.-" evidence="7"/>
<dbReference type="InterPro" id="IPR010096">
    <property type="entry name" value="NADH-Q_OxRdtase_suN/2"/>
</dbReference>
<evidence type="ECO:0000256" key="3">
    <source>
        <dbReference type="ARBA" id="ARBA00022989"/>
    </source>
</evidence>
<keyword evidence="2 7" id="KW-0812">Transmembrane</keyword>
<dbReference type="GO" id="GO:0005886">
    <property type="term" value="C:plasma membrane"/>
    <property type="evidence" value="ECO:0007669"/>
    <property type="project" value="UniProtKB-SubCell"/>
</dbReference>
<feature type="transmembrane region" description="Helical" evidence="7">
    <location>
        <begin position="265"/>
        <end position="285"/>
    </location>
</feature>
<sequence>MIFSYQQCIALLPLLILWFTVVAMVFSIGVKRNHHIIATITYLGLILALFSLYFVAEIGETDIASLFRVDKYSIFYTILVIIVSLFTCIFSYPWLSRIQINREEFYLLLVISTIGGITLSTANHFISLFIGIELMSLPLCGLVGYVFEENFSLEAALKYMILSAVSSAFFIFGMALLYANTGTLNFCALKAIINSGLIIQPLLVAGFGLMIVSFGFKLSLVPFHLWTPDVYQGASAPVGMFLASASKIVILGALMRLFISTSLRSIEVISFILTIIAVLSMLFGNLMALRQENIKRILGYSSISHFGYLFIACISGQDVKQSLEVLSVCLVSYLISSVGAFGIVCLMRRFMKNKNPQLICSYRGLFWRHPILAIAMTIIILSLAGIPMTLGFISKFYLISIGVSSHLWVLIGALVLGSSIGLYYYLRIIISLYLTISNYTECSYLEYNWACTPSGISVLALAALLLVLGIYPEPIIELAQLVQLRGGEFT</sequence>
<dbReference type="GO" id="GO:0050136">
    <property type="term" value="F:NADH dehydrogenase (quinone) (non-electrogenic) activity"/>
    <property type="evidence" value="ECO:0007669"/>
    <property type="project" value="UniProtKB-UniRule"/>
</dbReference>
<keyword evidence="7" id="KW-1003">Cell membrane</keyword>
<feature type="domain" description="NADH:quinone oxidoreductase/Mrp antiporter transmembrane" evidence="9">
    <location>
        <begin position="122"/>
        <end position="420"/>
    </location>
</feature>
<protein>
    <recommendedName>
        <fullName evidence="7">NADH-quinone oxidoreductase subunit N</fullName>
        <ecNumber evidence="7">7.1.1.-</ecNumber>
    </recommendedName>
    <alternativeName>
        <fullName evidence="7">NADH dehydrogenase I subunit N</fullName>
    </alternativeName>
    <alternativeName>
        <fullName evidence="7">NDH-1 subunit N</fullName>
    </alternativeName>
</protein>
<evidence type="ECO:0000259" key="9">
    <source>
        <dbReference type="Pfam" id="PF00361"/>
    </source>
</evidence>
<dbReference type="RefSeq" id="WP_157993318.1">
    <property type="nucleotide sequence ID" value="NZ_LR217703.1"/>
</dbReference>
<feature type="transmembrane region" description="Helical" evidence="7">
    <location>
        <begin position="191"/>
        <end position="216"/>
    </location>
</feature>
<proteinExistence type="inferred from homology"/>
<feature type="transmembrane region" description="Helical" evidence="7">
    <location>
        <begin position="12"/>
        <end position="29"/>
    </location>
</feature>
<comment type="subunit">
    <text evidence="7">NDH-1 is composed of 13 different subunits. Subunits NuoA, H, J, K, L, M, N constitute the membrane sector of the complex.</text>
</comment>
<feature type="transmembrane region" description="Helical" evidence="7">
    <location>
        <begin position="371"/>
        <end position="393"/>
    </location>
</feature>
<keyword evidence="7" id="KW-1278">Translocase</keyword>
<name>A0A451D1N4_9GAMM</name>
<evidence type="ECO:0000256" key="8">
    <source>
        <dbReference type="RuleBase" id="RU000320"/>
    </source>
</evidence>
<keyword evidence="3 7" id="KW-1133">Transmembrane helix</keyword>
<feature type="transmembrane region" description="Helical" evidence="7">
    <location>
        <begin position="405"/>
        <end position="426"/>
    </location>
</feature>
<dbReference type="GO" id="GO:0008137">
    <property type="term" value="F:NADH dehydrogenase (ubiquinone) activity"/>
    <property type="evidence" value="ECO:0007669"/>
    <property type="project" value="InterPro"/>
</dbReference>
<gene>
    <name evidence="7 10" type="primary">nuoN</name>
    <name evidence="10" type="ORF">ERCICUMA2628_069</name>
</gene>
<dbReference type="OrthoDB" id="9768329at2"/>
<evidence type="ECO:0000256" key="2">
    <source>
        <dbReference type="ARBA" id="ARBA00022692"/>
    </source>
</evidence>
<dbReference type="HAMAP" id="MF_00445">
    <property type="entry name" value="NDH1_NuoN_1"/>
    <property type="match status" value="1"/>
</dbReference>
<dbReference type="EMBL" id="LR217703">
    <property type="protein sequence ID" value="VFP79519.1"/>
    <property type="molecule type" value="Genomic_DNA"/>
</dbReference>
<feature type="transmembrane region" description="Helical" evidence="7">
    <location>
        <begin position="297"/>
        <end position="319"/>
    </location>
</feature>
<evidence type="ECO:0000256" key="6">
    <source>
        <dbReference type="ARBA" id="ARBA00025811"/>
    </source>
</evidence>
<dbReference type="GO" id="GO:0048038">
    <property type="term" value="F:quinone binding"/>
    <property type="evidence" value="ECO:0007669"/>
    <property type="project" value="UniProtKB-KW"/>
</dbReference>
<evidence type="ECO:0000256" key="1">
    <source>
        <dbReference type="ARBA" id="ARBA00004127"/>
    </source>
</evidence>
<feature type="transmembrane region" description="Helical" evidence="7">
    <location>
        <begin position="128"/>
        <end position="147"/>
    </location>
</feature>
<dbReference type="NCBIfam" id="NF004439">
    <property type="entry name" value="PRK05777.1-1"/>
    <property type="match status" value="1"/>
</dbReference>
<evidence type="ECO:0000313" key="11">
    <source>
        <dbReference type="Proteomes" id="UP000294412"/>
    </source>
</evidence>
<feature type="transmembrane region" description="Helical" evidence="7">
    <location>
        <begin position="105"/>
        <end position="122"/>
    </location>
</feature>
<comment type="function">
    <text evidence="7">NDH-1 shuttles electrons from NADH, via FMN and iron-sulfur (Fe-S) centers, to quinones in the respiratory chain. The immediate electron acceptor for the enzyme in this species is believed to be ubiquinone. Couples the redox reaction to proton translocation (for every two electrons transferred, four hydrogen ions are translocated across the cytoplasmic membrane), and thus conserves the redox energy in a proton gradient.</text>
</comment>
<keyword evidence="7" id="KW-0874">Quinone</keyword>
<dbReference type="PANTHER" id="PTHR22773">
    <property type="entry name" value="NADH DEHYDROGENASE"/>
    <property type="match status" value="1"/>
</dbReference>
<comment type="catalytic activity">
    <reaction evidence="7">
        <text>a quinone + NADH + 5 H(+)(in) = a quinol + NAD(+) + 4 H(+)(out)</text>
        <dbReference type="Rhea" id="RHEA:57888"/>
        <dbReference type="ChEBI" id="CHEBI:15378"/>
        <dbReference type="ChEBI" id="CHEBI:24646"/>
        <dbReference type="ChEBI" id="CHEBI:57540"/>
        <dbReference type="ChEBI" id="CHEBI:57945"/>
        <dbReference type="ChEBI" id="CHEBI:132124"/>
    </reaction>
</comment>
<dbReference type="AlphaFoldDB" id="A0A451D1N4"/>
<comment type="function">
    <text evidence="5">NDH-1 shuttles electrons from NADH, via FMN and iron-sulfur (Fe-S) centers, to quinones in the respiratory chain. Couples the redox reaction to proton translocation (for every two electrons transferred, four hydrogen ions are translocated across the cytoplasmic membrane), and thus conserves the redox energy in a proton gradient.</text>
</comment>
<keyword evidence="7" id="KW-0813">Transport</keyword>
<reference evidence="10 11" key="1">
    <citation type="submission" date="2019-02" db="EMBL/GenBank/DDBJ databases">
        <authorList>
            <person name="Manzano-Marin A."/>
            <person name="Manzano-Marin A."/>
        </authorList>
    </citation>
    <scope>NUCLEOTIDE SEQUENCE [LARGE SCALE GENOMIC DNA]</scope>
    <source>
        <strain evidence="10 11">ErCicuneomaculata</strain>
    </source>
</reference>
<keyword evidence="7" id="KW-0520">NAD</keyword>
<comment type="subunit">
    <text evidence="6">Composed of 13 different subunits. Subunits NuoA, H, J, K, L, M, N constitute the membrane sector of the complex.</text>
</comment>
<keyword evidence="10" id="KW-0560">Oxidoreductase</keyword>
<feature type="transmembrane region" description="Helical" evidence="7">
    <location>
        <begin position="237"/>
        <end position="259"/>
    </location>
</feature>
<feature type="transmembrane region" description="Helical" evidence="7">
    <location>
        <begin position="36"/>
        <end position="54"/>
    </location>
</feature>
<organism evidence="10 11">
    <name type="scientific">Candidatus Erwinia haradaeae</name>
    <dbReference type="NCBI Taxonomy" id="1922217"/>
    <lineage>
        <taxon>Bacteria</taxon>
        <taxon>Pseudomonadati</taxon>
        <taxon>Pseudomonadota</taxon>
        <taxon>Gammaproteobacteria</taxon>
        <taxon>Enterobacterales</taxon>
        <taxon>Erwiniaceae</taxon>
        <taxon>Erwinia</taxon>
    </lineage>
</organism>
<evidence type="ECO:0000313" key="10">
    <source>
        <dbReference type="EMBL" id="VFP79519.1"/>
    </source>
</evidence>
<evidence type="ECO:0000256" key="5">
    <source>
        <dbReference type="ARBA" id="ARBA00025189"/>
    </source>
</evidence>
<dbReference type="NCBIfam" id="TIGR01770">
    <property type="entry name" value="NDH_I_N"/>
    <property type="match status" value="1"/>
</dbReference>
<dbReference type="Proteomes" id="UP000294412">
    <property type="component" value="Chromosome"/>
</dbReference>
<feature type="transmembrane region" description="Helical" evidence="7">
    <location>
        <begin position="159"/>
        <end position="179"/>
    </location>
</feature>
<feature type="transmembrane region" description="Helical" evidence="7">
    <location>
        <begin position="325"/>
        <end position="350"/>
    </location>
</feature>